<keyword evidence="3" id="KW-0378">Hydrolase</keyword>
<dbReference type="AlphaFoldDB" id="D1CGL2"/>
<evidence type="ECO:0000256" key="5">
    <source>
        <dbReference type="ARBA" id="ARBA00024029"/>
    </source>
</evidence>
<dbReference type="InterPro" id="IPR024087">
    <property type="entry name" value="Creatininase-like_sf"/>
</dbReference>
<name>D1CGL2_THET1</name>
<evidence type="ECO:0000256" key="3">
    <source>
        <dbReference type="ARBA" id="ARBA00022801"/>
    </source>
</evidence>
<dbReference type="eggNOG" id="COG1402">
    <property type="taxonomic scope" value="Bacteria"/>
</dbReference>
<reference evidence="7" key="1">
    <citation type="journal article" date="2010" name="Stand. Genomic Sci.">
        <title>Complete genome sequence of 'Thermobaculum terrenum' type strain (YNP1).</title>
        <authorList>
            <person name="Kiss H."/>
            <person name="Cleland D."/>
            <person name="Lapidus A."/>
            <person name="Lucas S."/>
            <person name="Glavina Del Rio T."/>
            <person name="Nolan M."/>
            <person name="Tice H."/>
            <person name="Han C."/>
            <person name="Goodwin L."/>
            <person name="Pitluck S."/>
            <person name="Liolios K."/>
            <person name="Ivanova N."/>
            <person name="Mavromatis K."/>
            <person name="Ovchinnikova G."/>
            <person name="Pati A."/>
            <person name="Chen A."/>
            <person name="Palaniappan K."/>
            <person name="Land M."/>
            <person name="Hauser L."/>
            <person name="Chang Y."/>
            <person name="Jeffries C."/>
            <person name="Lu M."/>
            <person name="Brettin T."/>
            <person name="Detter J."/>
            <person name="Goker M."/>
            <person name="Tindall B."/>
            <person name="Beck B."/>
            <person name="McDermott T."/>
            <person name="Woyke T."/>
            <person name="Bristow J."/>
            <person name="Eisen J."/>
            <person name="Markowitz V."/>
            <person name="Hugenholtz P."/>
            <person name="Kyrpides N."/>
            <person name="Klenk H."/>
            <person name="Cheng J."/>
        </authorList>
    </citation>
    <scope>NUCLEOTIDE SEQUENCE [LARGE SCALE GENOMIC DNA]</scope>
    <source>
        <strain evidence="7">ATCC BAA-798 / YNP1</strain>
    </source>
</reference>
<proteinExistence type="inferred from homology"/>
<dbReference type="Pfam" id="PF02633">
    <property type="entry name" value="Creatininase"/>
    <property type="match status" value="1"/>
</dbReference>
<comment type="cofactor">
    <cofactor evidence="1">
        <name>Zn(2+)</name>
        <dbReference type="ChEBI" id="CHEBI:29105"/>
    </cofactor>
</comment>
<evidence type="ECO:0000256" key="1">
    <source>
        <dbReference type="ARBA" id="ARBA00001947"/>
    </source>
</evidence>
<keyword evidence="7" id="KW-1185">Reference proteome</keyword>
<keyword evidence="4" id="KW-0862">Zinc</keyword>
<protein>
    <submittedName>
        <fullName evidence="6">Creatininase</fullName>
    </submittedName>
</protein>
<dbReference type="GO" id="GO:0046872">
    <property type="term" value="F:metal ion binding"/>
    <property type="evidence" value="ECO:0007669"/>
    <property type="project" value="UniProtKB-KW"/>
</dbReference>
<keyword evidence="2" id="KW-0479">Metal-binding</keyword>
<dbReference type="OrthoDB" id="9801445at2"/>
<accession>D1CGL2</accession>
<evidence type="ECO:0000313" key="6">
    <source>
        <dbReference type="EMBL" id="ACZ42883.1"/>
    </source>
</evidence>
<dbReference type="RefSeq" id="WP_012875914.1">
    <property type="nucleotide sequence ID" value="NC_013526.1"/>
</dbReference>
<sequence>MRWEELTGDRFPEAVKECGGVCVIPLSVIERHGHHLPLGTDMYIGREVANRAAAIEPAIVFPDYIFTQIPEARHRAGTISIDPDLMIQLLDNVCREVARNGLKKIVLLNAHGGNFGLLALFNMLPLYSPRDYVIYIVHALGPLPQGVEVPWDASAEGHAGPGETSMILAIRPDLVRMDQVPTNDEGRALGRLRALREAGVQTGIWWYADHPTHYQGDARAADAEAGDRLLDARAEQVARALRAIKADTEAARLQDEFYRGSASPY</sequence>
<organism evidence="6 7">
    <name type="scientific">Thermobaculum terrenum (strain ATCC BAA-798 / CCMEE 7001 / YNP1)</name>
    <dbReference type="NCBI Taxonomy" id="525904"/>
    <lineage>
        <taxon>Bacteria</taxon>
        <taxon>Bacillati</taxon>
        <taxon>Chloroflexota</taxon>
        <taxon>Chloroflexia</taxon>
        <taxon>Candidatus Thermobaculales</taxon>
        <taxon>Candidatus Thermobaculaceae</taxon>
        <taxon>Thermobaculum</taxon>
    </lineage>
</organism>
<evidence type="ECO:0000256" key="4">
    <source>
        <dbReference type="ARBA" id="ARBA00022833"/>
    </source>
</evidence>
<comment type="similarity">
    <text evidence="5">Belongs to the creatininase superfamily.</text>
</comment>
<dbReference type="InterPro" id="IPR003785">
    <property type="entry name" value="Creatininase/forma_Hydrolase"/>
</dbReference>
<gene>
    <name evidence="6" type="ordered locus">Tter_1978</name>
</gene>
<dbReference type="STRING" id="525904.Tter_1978"/>
<dbReference type="KEGG" id="ttr:Tter_1978"/>
<dbReference type="SUPFAM" id="SSF102215">
    <property type="entry name" value="Creatininase"/>
    <property type="match status" value="1"/>
</dbReference>
<evidence type="ECO:0000313" key="7">
    <source>
        <dbReference type="Proteomes" id="UP000000323"/>
    </source>
</evidence>
<dbReference type="Proteomes" id="UP000000323">
    <property type="component" value="Chromosome 2"/>
</dbReference>
<dbReference type="HOGENOM" id="CLU_055029_4_0_0"/>
<dbReference type="PANTHER" id="PTHR35005">
    <property type="entry name" value="3-DEHYDRO-SCYLLO-INOSOSE HYDROLASE"/>
    <property type="match status" value="1"/>
</dbReference>
<dbReference type="PANTHER" id="PTHR35005:SF1">
    <property type="entry name" value="2-AMINO-5-FORMYLAMINO-6-RIBOSYLAMINOPYRIMIDIN-4(3H)-ONE 5'-MONOPHOSPHATE DEFORMYLASE"/>
    <property type="match status" value="1"/>
</dbReference>
<dbReference type="GO" id="GO:0016811">
    <property type="term" value="F:hydrolase activity, acting on carbon-nitrogen (but not peptide) bonds, in linear amides"/>
    <property type="evidence" value="ECO:0007669"/>
    <property type="project" value="TreeGrafter"/>
</dbReference>
<dbReference type="Gene3D" id="3.40.50.10310">
    <property type="entry name" value="Creatininase"/>
    <property type="match status" value="1"/>
</dbReference>
<dbReference type="EMBL" id="CP001826">
    <property type="protein sequence ID" value="ACZ42883.1"/>
    <property type="molecule type" value="Genomic_DNA"/>
</dbReference>
<evidence type="ECO:0000256" key="2">
    <source>
        <dbReference type="ARBA" id="ARBA00022723"/>
    </source>
</evidence>
<dbReference type="GO" id="GO:0009231">
    <property type="term" value="P:riboflavin biosynthetic process"/>
    <property type="evidence" value="ECO:0007669"/>
    <property type="project" value="TreeGrafter"/>
</dbReference>